<accession>A0A8H7RPJ5</accession>
<name>A0A8H7RPJ5_9FUNG</name>
<sequence length="83" mass="9438">MTATASAIAGPSTEVVLESKGCRSDSVESDSTEELNIIDLTDHAVYDLFKRSLRPELFKKFRIPISMHWEEEPHCKKLLDIFL</sequence>
<proteinExistence type="predicted"/>
<evidence type="ECO:0000313" key="1">
    <source>
        <dbReference type="EMBL" id="KAG2213463.1"/>
    </source>
</evidence>
<comment type="caution">
    <text evidence="1">The sequence shown here is derived from an EMBL/GenBank/DDBJ whole genome shotgun (WGS) entry which is preliminary data.</text>
</comment>
<dbReference type="AlphaFoldDB" id="A0A8H7RPJ5"/>
<dbReference type="EMBL" id="JAEPRD010000003">
    <property type="protein sequence ID" value="KAG2213463.1"/>
    <property type="molecule type" value="Genomic_DNA"/>
</dbReference>
<gene>
    <name evidence="1" type="ORF">INT47_009137</name>
</gene>
<evidence type="ECO:0000313" key="2">
    <source>
        <dbReference type="Proteomes" id="UP000603453"/>
    </source>
</evidence>
<organism evidence="1 2">
    <name type="scientific">Mucor saturninus</name>
    <dbReference type="NCBI Taxonomy" id="64648"/>
    <lineage>
        <taxon>Eukaryota</taxon>
        <taxon>Fungi</taxon>
        <taxon>Fungi incertae sedis</taxon>
        <taxon>Mucoromycota</taxon>
        <taxon>Mucoromycotina</taxon>
        <taxon>Mucoromycetes</taxon>
        <taxon>Mucorales</taxon>
        <taxon>Mucorineae</taxon>
        <taxon>Mucoraceae</taxon>
        <taxon>Mucor</taxon>
    </lineage>
</organism>
<protein>
    <submittedName>
        <fullName evidence="1">Uncharacterized protein</fullName>
    </submittedName>
</protein>
<reference evidence="1" key="1">
    <citation type="submission" date="2020-12" db="EMBL/GenBank/DDBJ databases">
        <title>Metabolic potential, ecology and presence of endohyphal bacteria is reflected in genomic diversity of Mucoromycotina.</title>
        <authorList>
            <person name="Muszewska A."/>
            <person name="Okrasinska A."/>
            <person name="Steczkiewicz K."/>
            <person name="Drgas O."/>
            <person name="Orlowska M."/>
            <person name="Perlinska-Lenart U."/>
            <person name="Aleksandrzak-Piekarczyk T."/>
            <person name="Szatraj K."/>
            <person name="Zielenkiewicz U."/>
            <person name="Pilsyk S."/>
            <person name="Malc E."/>
            <person name="Mieczkowski P."/>
            <person name="Kruszewska J.S."/>
            <person name="Biernat P."/>
            <person name="Pawlowska J."/>
        </authorList>
    </citation>
    <scope>NUCLEOTIDE SEQUENCE</scope>
    <source>
        <strain evidence="1">WA0000017839</strain>
    </source>
</reference>
<keyword evidence="2" id="KW-1185">Reference proteome</keyword>
<dbReference type="Proteomes" id="UP000603453">
    <property type="component" value="Unassembled WGS sequence"/>
</dbReference>